<name>A0A3P7PJJ3_DIBLA</name>
<organism evidence="2 3">
    <name type="scientific">Dibothriocephalus latus</name>
    <name type="common">Fish tapeworm</name>
    <name type="synonym">Diphyllobothrium latum</name>
    <dbReference type="NCBI Taxonomy" id="60516"/>
    <lineage>
        <taxon>Eukaryota</taxon>
        <taxon>Metazoa</taxon>
        <taxon>Spiralia</taxon>
        <taxon>Lophotrochozoa</taxon>
        <taxon>Platyhelminthes</taxon>
        <taxon>Cestoda</taxon>
        <taxon>Eucestoda</taxon>
        <taxon>Diphyllobothriidea</taxon>
        <taxon>Diphyllobothriidae</taxon>
        <taxon>Dibothriocephalus</taxon>
    </lineage>
</organism>
<protein>
    <submittedName>
        <fullName evidence="2">Uncharacterized protein</fullName>
    </submittedName>
</protein>
<dbReference type="EMBL" id="UYRU01069135">
    <property type="protein sequence ID" value="VDN18386.1"/>
    <property type="molecule type" value="Genomic_DNA"/>
</dbReference>
<gene>
    <name evidence="2" type="ORF">DILT_LOCUS13170</name>
</gene>
<evidence type="ECO:0000313" key="3">
    <source>
        <dbReference type="Proteomes" id="UP000281553"/>
    </source>
</evidence>
<dbReference type="AlphaFoldDB" id="A0A3P7PJJ3"/>
<evidence type="ECO:0000256" key="1">
    <source>
        <dbReference type="SAM" id="MobiDB-lite"/>
    </source>
</evidence>
<feature type="compositionally biased region" description="Polar residues" evidence="1">
    <location>
        <begin position="44"/>
        <end position="69"/>
    </location>
</feature>
<reference evidence="2 3" key="1">
    <citation type="submission" date="2018-11" db="EMBL/GenBank/DDBJ databases">
        <authorList>
            <consortium name="Pathogen Informatics"/>
        </authorList>
    </citation>
    <scope>NUCLEOTIDE SEQUENCE [LARGE SCALE GENOMIC DNA]</scope>
</reference>
<sequence>MAAIQLHCEDIRAQLSAFALITVMGLLVYNIPEPAASGVFDPNNAYQTNASPASGSAPSHDLTGNEQEPVSVTDLECPCSGCYEFSIMQADSLQGV</sequence>
<evidence type="ECO:0000313" key="2">
    <source>
        <dbReference type="EMBL" id="VDN18386.1"/>
    </source>
</evidence>
<proteinExistence type="predicted"/>
<accession>A0A3P7PJJ3</accession>
<feature type="region of interest" description="Disordered" evidence="1">
    <location>
        <begin position="36"/>
        <end position="69"/>
    </location>
</feature>
<keyword evidence="3" id="KW-1185">Reference proteome</keyword>
<dbReference type="Proteomes" id="UP000281553">
    <property type="component" value="Unassembled WGS sequence"/>
</dbReference>